<proteinExistence type="predicted"/>
<gene>
    <name evidence="1" type="ORF">NP777_03650</name>
</gene>
<protein>
    <submittedName>
        <fullName evidence="1">Uncharacterized protein</fullName>
    </submittedName>
</protein>
<organism evidence="1 2">
    <name type="scientific">Streptomyces rugosispiralis</name>
    <dbReference type="NCBI Taxonomy" id="2967341"/>
    <lineage>
        <taxon>Bacteria</taxon>
        <taxon>Bacillati</taxon>
        <taxon>Actinomycetota</taxon>
        <taxon>Actinomycetes</taxon>
        <taxon>Kitasatosporales</taxon>
        <taxon>Streptomycetaceae</taxon>
        <taxon>Streptomyces</taxon>
    </lineage>
</organism>
<comment type="caution">
    <text evidence="1">The sequence shown here is derived from an EMBL/GenBank/DDBJ whole genome shotgun (WGS) entry which is preliminary data.</text>
</comment>
<dbReference type="Proteomes" id="UP001204746">
    <property type="component" value="Unassembled WGS sequence"/>
</dbReference>
<dbReference type="RefSeq" id="WP_256648528.1">
    <property type="nucleotide sequence ID" value="NZ_JANIAA010000001.1"/>
</dbReference>
<dbReference type="EMBL" id="JANIAA010000001">
    <property type="protein sequence ID" value="MCQ8187364.1"/>
    <property type="molecule type" value="Genomic_DNA"/>
</dbReference>
<accession>A0ABT1URZ2</accession>
<evidence type="ECO:0000313" key="2">
    <source>
        <dbReference type="Proteomes" id="UP001204746"/>
    </source>
</evidence>
<reference evidence="1 2" key="1">
    <citation type="submission" date="2022-07" db="EMBL/GenBank/DDBJ databases">
        <authorList>
            <person name="Phongsopitanun W."/>
            <person name="Tanasupawat S."/>
        </authorList>
    </citation>
    <scope>NUCLEOTIDE SEQUENCE [LARGE SCALE GENOMIC DNA]</scope>
    <source>
        <strain evidence="1 2">RCU-064</strain>
    </source>
</reference>
<name>A0ABT1URZ2_9ACTN</name>
<evidence type="ECO:0000313" key="1">
    <source>
        <dbReference type="EMBL" id="MCQ8187364.1"/>
    </source>
</evidence>
<keyword evidence="2" id="KW-1185">Reference proteome</keyword>
<sequence>MRTEPAGAAVGGHWKPWFVPGSEWLADWSAALGQLTELGFTGPVCPSGQYSGPGVPVEKRLVADLAAARDAAGAV</sequence>